<evidence type="ECO:0000313" key="2">
    <source>
        <dbReference type="EMBL" id="KAG5420710.1"/>
    </source>
</evidence>
<dbReference type="SUPFAM" id="SSF57756">
    <property type="entry name" value="Retrovirus zinc finger-like domains"/>
    <property type="match status" value="1"/>
</dbReference>
<dbReference type="GO" id="GO:0008270">
    <property type="term" value="F:zinc ion binding"/>
    <property type="evidence" value="ECO:0007669"/>
    <property type="project" value="InterPro"/>
</dbReference>
<proteinExistence type="predicted"/>
<reference evidence="2 3" key="1">
    <citation type="submission" date="2020-12" db="EMBL/GenBank/DDBJ databases">
        <title>Effect of drift, selection, and recombination on the evolution of hybrid genomes in Candida yeast pathogens.</title>
        <authorList>
            <person name="Mixao V."/>
            <person name="Ksiezopolska E."/>
            <person name="Saus E."/>
            <person name="Boekhout T."/>
            <person name="Gacser A."/>
            <person name="Gabaldon T."/>
        </authorList>
    </citation>
    <scope>NUCLEOTIDE SEQUENCE [LARGE SCALE GENOMIC DNA]</scope>
    <source>
        <strain evidence="2 3">BP57</strain>
    </source>
</reference>
<dbReference type="AlphaFoldDB" id="A0A8H8DDB1"/>
<organism evidence="2 3">
    <name type="scientific">Candida metapsilosis</name>
    <dbReference type="NCBI Taxonomy" id="273372"/>
    <lineage>
        <taxon>Eukaryota</taxon>
        <taxon>Fungi</taxon>
        <taxon>Dikarya</taxon>
        <taxon>Ascomycota</taxon>
        <taxon>Saccharomycotina</taxon>
        <taxon>Pichiomycetes</taxon>
        <taxon>Debaryomycetaceae</taxon>
        <taxon>Candida/Lodderomyces clade</taxon>
        <taxon>Candida</taxon>
    </lineage>
</organism>
<name>A0A8H8DDB1_9ASCO</name>
<evidence type="ECO:0000313" key="3">
    <source>
        <dbReference type="Proteomes" id="UP000669133"/>
    </source>
</evidence>
<dbReference type="InterPro" id="IPR036875">
    <property type="entry name" value="Znf_CCHC_sf"/>
</dbReference>
<accession>A0A8H8DDB1</accession>
<dbReference type="GO" id="GO:0003676">
    <property type="term" value="F:nucleic acid binding"/>
    <property type="evidence" value="ECO:0007669"/>
    <property type="project" value="InterPro"/>
</dbReference>
<dbReference type="GeneID" id="93651220"/>
<dbReference type="OrthoDB" id="4069967at2759"/>
<dbReference type="EMBL" id="JAEOAQ010000002">
    <property type="protein sequence ID" value="KAG5420710.1"/>
    <property type="molecule type" value="Genomic_DNA"/>
</dbReference>
<dbReference type="Proteomes" id="UP000669133">
    <property type="component" value="Unassembled WGS sequence"/>
</dbReference>
<evidence type="ECO:0008006" key="4">
    <source>
        <dbReference type="Google" id="ProtNLM"/>
    </source>
</evidence>
<feature type="region of interest" description="Disordered" evidence="1">
    <location>
        <begin position="97"/>
        <end position="121"/>
    </location>
</feature>
<dbReference type="RefSeq" id="XP_067549826.1">
    <property type="nucleotide sequence ID" value="XM_067691463.1"/>
</dbReference>
<evidence type="ECO:0000256" key="1">
    <source>
        <dbReference type="SAM" id="MobiDB-lite"/>
    </source>
</evidence>
<keyword evidence="3" id="KW-1185">Reference proteome</keyword>
<sequence length="149" mass="17295">MSIVELSQEVDKLAKVIIQKNQELDTLKRGYNERLRVINNFIAKVHPDQVDERITSEAFTQEISKEINCPNCNHTVYNNDQEEFILIPKKQIEYLPLEGDTATSEKKDRPPPQKKFNQNSKRKAHITCSFCKEQGHTRANCKKRLGLIN</sequence>
<protein>
    <recommendedName>
        <fullName evidence="4">CCHC-type domain-containing protein</fullName>
    </recommendedName>
</protein>
<gene>
    <name evidence="2" type="ORF">I9W82_002591</name>
</gene>
<dbReference type="Pfam" id="PF16588">
    <property type="entry name" value="zf-C2H2_10"/>
    <property type="match status" value="1"/>
</dbReference>
<comment type="caution">
    <text evidence="2">The sequence shown here is derived from an EMBL/GenBank/DDBJ whole genome shotgun (WGS) entry which is preliminary data.</text>
</comment>